<dbReference type="Proteomes" id="UP000003477">
    <property type="component" value="Unassembled WGS sequence"/>
</dbReference>
<comment type="caution">
    <text evidence="1">The sequence shown here is derived from an EMBL/GenBank/DDBJ whole genome shotgun (WGS) entry which is preliminary data.</text>
</comment>
<evidence type="ECO:0000313" key="2">
    <source>
        <dbReference type="Proteomes" id="UP000003477"/>
    </source>
</evidence>
<gene>
    <name evidence="1" type="ORF">CWATWH0003_4175</name>
</gene>
<dbReference type="EMBL" id="AESD01000635">
    <property type="protein sequence ID" value="EHJ11065.1"/>
    <property type="molecule type" value="Genomic_DNA"/>
</dbReference>
<dbReference type="PATRIC" id="fig|423471.3.peg.3914"/>
<reference evidence="1 2" key="1">
    <citation type="journal article" date="2011" name="Front. Microbiol.">
        <title>Two Strains of Crocosphaera watsonii with Highly Conserved Genomes are Distinguished by Strain-Specific Features.</title>
        <authorList>
            <person name="Bench S.R."/>
            <person name="Ilikchyan I.N."/>
            <person name="Tripp H.J."/>
            <person name="Zehr J.P."/>
        </authorList>
    </citation>
    <scope>NUCLEOTIDE SEQUENCE [LARGE SCALE GENOMIC DNA]</scope>
    <source>
        <strain evidence="1 2">WH 0003</strain>
    </source>
</reference>
<organism evidence="1 2">
    <name type="scientific">Crocosphaera watsonii WH 0003</name>
    <dbReference type="NCBI Taxonomy" id="423471"/>
    <lineage>
        <taxon>Bacteria</taxon>
        <taxon>Bacillati</taxon>
        <taxon>Cyanobacteriota</taxon>
        <taxon>Cyanophyceae</taxon>
        <taxon>Oscillatoriophycideae</taxon>
        <taxon>Chroococcales</taxon>
        <taxon>Aphanothecaceae</taxon>
        <taxon>Crocosphaera</taxon>
    </lineage>
</organism>
<name>G5J9R1_CROWT</name>
<accession>G5J9R1</accession>
<evidence type="ECO:0000313" key="1">
    <source>
        <dbReference type="EMBL" id="EHJ11065.1"/>
    </source>
</evidence>
<proteinExistence type="predicted"/>
<dbReference type="AlphaFoldDB" id="G5J9R1"/>
<protein>
    <submittedName>
        <fullName evidence="1">Uncharacterized protein</fullName>
    </submittedName>
</protein>
<sequence length="58" mass="6490">MSEPILKVPPGINTISSGHLLSMGDACTRVETEQIKDIIRKQKMSDFKQKIFMKGAKI</sequence>